<reference evidence="1 2" key="1">
    <citation type="submission" date="2024-09" db="EMBL/GenBank/DDBJ databases">
        <authorList>
            <person name="Sun Q."/>
            <person name="Mori K."/>
        </authorList>
    </citation>
    <scope>NUCLEOTIDE SEQUENCE [LARGE SCALE GENOMIC DNA]</scope>
    <source>
        <strain evidence="1 2">CCM 7609</strain>
    </source>
</reference>
<organism evidence="1 2">
    <name type="scientific">Citricoccus parietis</name>
    <dbReference type="NCBI Taxonomy" id="592307"/>
    <lineage>
        <taxon>Bacteria</taxon>
        <taxon>Bacillati</taxon>
        <taxon>Actinomycetota</taxon>
        <taxon>Actinomycetes</taxon>
        <taxon>Micrococcales</taxon>
        <taxon>Micrococcaceae</taxon>
        <taxon>Citricoccus</taxon>
    </lineage>
</organism>
<gene>
    <name evidence="1" type="ORF">ACFFX0_14075</name>
</gene>
<evidence type="ECO:0000313" key="2">
    <source>
        <dbReference type="Proteomes" id="UP001589575"/>
    </source>
</evidence>
<accession>A0ABV5G015</accession>
<proteinExistence type="predicted"/>
<evidence type="ECO:0000313" key="1">
    <source>
        <dbReference type="EMBL" id="MFB9072267.1"/>
    </source>
</evidence>
<dbReference type="Proteomes" id="UP001589575">
    <property type="component" value="Unassembled WGS sequence"/>
</dbReference>
<dbReference type="EMBL" id="JBHMFI010000001">
    <property type="protein sequence ID" value="MFB9072267.1"/>
    <property type="molecule type" value="Genomic_DNA"/>
</dbReference>
<sequence>MTRGSSRGNRRTVQSATSAAVVWFMASSNTAVGHGDAGDHLILAKVRHLEGLCDR</sequence>
<name>A0ABV5G015_9MICC</name>
<protein>
    <submittedName>
        <fullName evidence="1">Uncharacterized protein</fullName>
    </submittedName>
</protein>
<comment type="caution">
    <text evidence="1">The sequence shown here is derived from an EMBL/GenBank/DDBJ whole genome shotgun (WGS) entry which is preliminary data.</text>
</comment>
<keyword evidence="2" id="KW-1185">Reference proteome</keyword>